<dbReference type="CDD" id="cd06225">
    <property type="entry name" value="HAMP"/>
    <property type="match status" value="1"/>
</dbReference>
<protein>
    <recommendedName>
        <fullName evidence="3">histidine kinase</fullName>
        <ecNumber evidence="3">2.7.13.3</ecNumber>
    </recommendedName>
</protein>
<dbReference type="SMART" id="SM00387">
    <property type="entry name" value="HATPase_c"/>
    <property type="match status" value="1"/>
</dbReference>
<dbReference type="Pfam" id="PF00672">
    <property type="entry name" value="HAMP"/>
    <property type="match status" value="1"/>
</dbReference>
<dbReference type="EC" id="2.7.13.3" evidence="3"/>
<dbReference type="Gene3D" id="1.10.287.130">
    <property type="match status" value="1"/>
</dbReference>
<keyword evidence="13 15" id="KW-0472">Membrane</keyword>
<dbReference type="InterPro" id="IPR050398">
    <property type="entry name" value="HssS/ArlS-like"/>
</dbReference>
<feature type="domain" description="Histidine kinase" evidence="16">
    <location>
        <begin position="128"/>
        <end position="347"/>
    </location>
</feature>
<dbReference type="EMBL" id="AGEL01000013">
    <property type="protein sequence ID" value="EHO16078.1"/>
    <property type="molecule type" value="Genomic_DNA"/>
</dbReference>
<evidence type="ECO:0000256" key="3">
    <source>
        <dbReference type="ARBA" id="ARBA00012438"/>
    </source>
</evidence>
<keyword evidence="9" id="KW-0418">Kinase</keyword>
<dbReference type="AlphaFoldDB" id="A0AA36Y441"/>
<evidence type="ECO:0000259" key="16">
    <source>
        <dbReference type="PROSITE" id="PS50109"/>
    </source>
</evidence>
<keyword evidence="6" id="KW-0808">Transferase</keyword>
<evidence type="ECO:0000256" key="11">
    <source>
        <dbReference type="ARBA" id="ARBA00022989"/>
    </source>
</evidence>
<evidence type="ECO:0000256" key="5">
    <source>
        <dbReference type="ARBA" id="ARBA00022553"/>
    </source>
</evidence>
<keyword evidence="11 15" id="KW-1133">Transmembrane helix</keyword>
<dbReference type="SUPFAM" id="SSF55874">
    <property type="entry name" value="ATPase domain of HSP90 chaperone/DNA topoisomerase II/histidine kinase"/>
    <property type="match status" value="1"/>
</dbReference>
<dbReference type="PRINTS" id="PR00344">
    <property type="entry name" value="BCTRLSENSOR"/>
</dbReference>
<accession>A0AA36Y441</accession>
<dbReference type="GO" id="GO:0000155">
    <property type="term" value="F:phosphorelay sensor kinase activity"/>
    <property type="evidence" value="ECO:0007669"/>
    <property type="project" value="InterPro"/>
</dbReference>
<feature type="transmembrane region" description="Helical" evidence="15">
    <location>
        <begin position="40"/>
        <end position="64"/>
    </location>
</feature>
<dbReference type="PANTHER" id="PTHR45528">
    <property type="entry name" value="SENSOR HISTIDINE KINASE CPXA"/>
    <property type="match status" value="1"/>
</dbReference>
<evidence type="ECO:0000259" key="17">
    <source>
        <dbReference type="PROSITE" id="PS50885"/>
    </source>
</evidence>
<dbReference type="Proteomes" id="UP000018466">
    <property type="component" value="Unassembled WGS sequence"/>
</dbReference>
<dbReference type="InterPro" id="IPR003594">
    <property type="entry name" value="HATPase_dom"/>
</dbReference>
<dbReference type="RefSeq" id="WP_009533456.1">
    <property type="nucleotide sequence ID" value="NZ_CAJPPX010000054.1"/>
</dbReference>
<evidence type="ECO:0000256" key="7">
    <source>
        <dbReference type="ARBA" id="ARBA00022692"/>
    </source>
</evidence>
<organism evidence="18 19">
    <name type="scientific">Stomatobaculum longum</name>
    <dbReference type="NCBI Taxonomy" id="796942"/>
    <lineage>
        <taxon>Bacteria</taxon>
        <taxon>Bacillati</taxon>
        <taxon>Bacillota</taxon>
        <taxon>Clostridia</taxon>
        <taxon>Lachnospirales</taxon>
        <taxon>Lachnospiraceae</taxon>
        <taxon>Stomatobaculum</taxon>
    </lineage>
</organism>
<evidence type="ECO:0000256" key="13">
    <source>
        <dbReference type="ARBA" id="ARBA00023136"/>
    </source>
</evidence>
<sequence>MKQTRIRLFGSVLMIIIIPMALFILGVWKNSDSYLTTQVFISGIAVLVIVAFSMAFWFYGAVILPLERLEQAMREIKNGNFDAPLNTEDVSSEMRGLMDDFEEMRLRLKENQEEKQKADSDAKEFLSNITHDLKTPITSIKGYVEGIQDGVASSPAQMDRYIRTIYNKANEMDHLIDELTFYTKIDANRIPYHFAILPAAQFFADCAEDLRLETEAQGFLFSYAAALGSEVRIIADAEQMRRVINNIISNSIKYCDKKPGQIRMRVMDDGDFVRVELSDNGPGISKQQLPYVFERFFRADEARSFKGGSGIGLSIVKKIIEDHGGRVWARSEPGKGMTILFSLRKHMEDMT</sequence>
<evidence type="ECO:0000256" key="10">
    <source>
        <dbReference type="ARBA" id="ARBA00022840"/>
    </source>
</evidence>
<keyword evidence="19" id="KW-1185">Reference proteome</keyword>
<dbReference type="CDD" id="cd00075">
    <property type="entry name" value="HATPase"/>
    <property type="match status" value="1"/>
</dbReference>
<dbReference type="FunFam" id="1.10.287.130:FF:000001">
    <property type="entry name" value="Two-component sensor histidine kinase"/>
    <property type="match status" value="1"/>
</dbReference>
<keyword evidence="14" id="KW-0175">Coiled coil</keyword>
<dbReference type="Pfam" id="PF02518">
    <property type="entry name" value="HATPase_c"/>
    <property type="match status" value="1"/>
</dbReference>
<evidence type="ECO:0000313" key="19">
    <source>
        <dbReference type="Proteomes" id="UP000018466"/>
    </source>
</evidence>
<dbReference type="InterPro" id="IPR036890">
    <property type="entry name" value="HATPase_C_sf"/>
</dbReference>
<dbReference type="Gene3D" id="3.30.565.10">
    <property type="entry name" value="Histidine kinase-like ATPase, C-terminal domain"/>
    <property type="match status" value="1"/>
</dbReference>
<evidence type="ECO:0000256" key="12">
    <source>
        <dbReference type="ARBA" id="ARBA00023012"/>
    </source>
</evidence>
<proteinExistence type="predicted"/>
<keyword evidence="4" id="KW-1003">Cell membrane</keyword>
<dbReference type="InterPro" id="IPR003661">
    <property type="entry name" value="HisK_dim/P_dom"/>
</dbReference>
<dbReference type="Gene3D" id="6.10.340.10">
    <property type="match status" value="1"/>
</dbReference>
<evidence type="ECO:0000313" key="18">
    <source>
        <dbReference type="EMBL" id="EHO16078.1"/>
    </source>
</evidence>
<evidence type="ECO:0000256" key="1">
    <source>
        <dbReference type="ARBA" id="ARBA00000085"/>
    </source>
</evidence>
<dbReference type="PROSITE" id="PS50109">
    <property type="entry name" value="HIS_KIN"/>
    <property type="match status" value="1"/>
</dbReference>
<dbReference type="SUPFAM" id="SSF158472">
    <property type="entry name" value="HAMP domain-like"/>
    <property type="match status" value="1"/>
</dbReference>
<dbReference type="InterPro" id="IPR036097">
    <property type="entry name" value="HisK_dim/P_sf"/>
</dbReference>
<dbReference type="SUPFAM" id="SSF47384">
    <property type="entry name" value="Homodimeric domain of signal transducing histidine kinase"/>
    <property type="match status" value="1"/>
</dbReference>
<reference evidence="18 19" key="1">
    <citation type="submission" date="2011-10" db="EMBL/GenBank/DDBJ databases">
        <title>The Genome Sequence of Lachnospiraceae bacterium ACC2.</title>
        <authorList>
            <consortium name="The Broad Institute Genome Sequencing Platform"/>
            <person name="Earl A."/>
            <person name="Ward D."/>
            <person name="Feldgarden M."/>
            <person name="Gevers D."/>
            <person name="Sizova M."/>
            <person name="Hazen A."/>
            <person name="Epstein S."/>
            <person name="Young S.K."/>
            <person name="Zeng Q."/>
            <person name="Gargeya S."/>
            <person name="Fitzgerald M."/>
            <person name="Haas B."/>
            <person name="Abouelleil A."/>
            <person name="Alvarado L."/>
            <person name="Arachchi H.M."/>
            <person name="Berlin A."/>
            <person name="Brown A."/>
            <person name="Chapman S.B."/>
            <person name="Chen Z."/>
            <person name="Dunbar C."/>
            <person name="Freedman E."/>
            <person name="Gearin G."/>
            <person name="Goldberg J."/>
            <person name="Griggs A."/>
            <person name="Gujja S."/>
            <person name="Heiman D."/>
            <person name="Howarth C."/>
            <person name="Larson L."/>
            <person name="Lui A."/>
            <person name="MacDonald P.J.P."/>
            <person name="Montmayeur A."/>
            <person name="Murphy C."/>
            <person name="Neiman D."/>
            <person name="Pearson M."/>
            <person name="Priest M."/>
            <person name="Roberts A."/>
            <person name="Saif S."/>
            <person name="Shea T."/>
            <person name="Shenoy N."/>
            <person name="Sisk P."/>
            <person name="Stolte C."/>
            <person name="Sykes S."/>
            <person name="Wortman J."/>
            <person name="Nusbaum C."/>
            <person name="Birren B."/>
        </authorList>
    </citation>
    <scope>NUCLEOTIDE SEQUENCE [LARGE SCALE GENOMIC DNA]</scope>
    <source>
        <strain evidence="18 19">ACC2</strain>
    </source>
</reference>
<evidence type="ECO:0000256" key="2">
    <source>
        <dbReference type="ARBA" id="ARBA00004651"/>
    </source>
</evidence>
<evidence type="ECO:0000256" key="15">
    <source>
        <dbReference type="SAM" id="Phobius"/>
    </source>
</evidence>
<feature type="transmembrane region" description="Helical" evidence="15">
    <location>
        <begin position="7"/>
        <end position="28"/>
    </location>
</feature>
<dbReference type="CDD" id="cd00082">
    <property type="entry name" value="HisKA"/>
    <property type="match status" value="1"/>
</dbReference>
<comment type="catalytic activity">
    <reaction evidence="1">
        <text>ATP + protein L-histidine = ADP + protein N-phospho-L-histidine.</text>
        <dbReference type="EC" id="2.7.13.3"/>
    </reaction>
</comment>
<dbReference type="InterPro" id="IPR003660">
    <property type="entry name" value="HAMP_dom"/>
</dbReference>
<dbReference type="InterPro" id="IPR004358">
    <property type="entry name" value="Sig_transdc_His_kin-like_C"/>
</dbReference>
<dbReference type="GeneID" id="86941350"/>
<evidence type="ECO:0000256" key="6">
    <source>
        <dbReference type="ARBA" id="ARBA00022679"/>
    </source>
</evidence>
<evidence type="ECO:0000256" key="4">
    <source>
        <dbReference type="ARBA" id="ARBA00022475"/>
    </source>
</evidence>
<evidence type="ECO:0000256" key="8">
    <source>
        <dbReference type="ARBA" id="ARBA00022741"/>
    </source>
</evidence>
<dbReference type="GO" id="GO:0005886">
    <property type="term" value="C:plasma membrane"/>
    <property type="evidence" value="ECO:0007669"/>
    <property type="project" value="UniProtKB-SubCell"/>
</dbReference>
<dbReference type="SMART" id="SM00304">
    <property type="entry name" value="HAMP"/>
    <property type="match status" value="1"/>
</dbReference>
<dbReference type="FunFam" id="3.30.565.10:FF:000006">
    <property type="entry name" value="Sensor histidine kinase WalK"/>
    <property type="match status" value="1"/>
</dbReference>
<keyword evidence="10" id="KW-0067">ATP-binding</keyword>
<keyword evidence="8" id="KW-0547">Nucleotide-binding</keyword>
<comment type="caution">
    <text evidence="18">The sequence shown here is derived from an EMBL/GenBank/DDBJ whole genome shotgun (WGS) entry which is preliminary data.</text>
</comment>
<dbReference type="PANTHER" id="PTHR45528:SF1">
    <property type="entry name" value="SENSOR HISTIDINE KINASE CPXA"/>
    <property type="match status" value="1"/>
</dbReference>
<dbReference type="SMART" id="SM00388">
    <property type="entry name" value="HisKA"/>
    <property type="match status" value="1"/>
</dbReference>
<dbReference type="PROSITE" id="PS50885">
    <property type="entry name" value="HAMP"/>
    <property type="match status" value="1"/>
</dbReference>
<keyword evidence="7 15" id="KW-0812">Transmembrane</keyword>
<evidence type="ECO:0000256" key="14">
    <source>
        <dbReference type="SAM" id="Coils"/>
    </source>
</evidence>
<dbReference type="Pfam" id="PF00512">
    <property type="entry name" value="HisKA"/>
    <property type="match status" value="1"/>
</dbReference>
<keyword evidence="5" id="KW-0597">Phosphoprotein</keyword>
<feature type="domain" description="HAMP" evidence="17">
    <location>
        <begin position="60"/>
        <end position="113"/>
    </location>
</feature>
<gene>
    <name evidence="18" type="ORF">HMPREF9623_01624</name>
</gene>
<dbReference type="GO" id="GO:0005524">
    <property type="term" value="F:ATP binding"/>
    <property type="evidence" value="ECO:0007669"/>
    <property type="project" value="UniProtKB-KW"/>
</dbReference>
<comment type="subcellular location">
    <subcellularLocation>
        <location evidence="2">Cell membrane</location>
        <topology evidence="2">Multi-pass membrane protein</topology>
    </subcellularLocation>
</comment>
<evidence type="ECO:0000256" key="9">
    <source>
        <dbReference type="ARBA" id="ARBA00022777"/>
    </source>
</evidence>
<keyword evidence="12" id="KW-0902">Two-component regulatory system</keyword>
<name>A0AA36Y441_9FIRM</name>
<feature type="coiled-coil region" evidence="14">
    <location>
        <begin position="94"/>
        <end position="128"/>
    </location>
</feature>
<dbReference type="InterPro" id="IPR005467">
    <property type="entry name" value="His_kinase_dom"/>
</dbReference>